<protein>
    <submittedName>
        <fullName evidence="5">Metalloregulator ArsR/SmtB family transcription factor</fullName>
    </submittedName>
</protein>
<organism evidence="5 6">
    <name type="scientific">Haladaptatus pallidirubidus</name>
    <dbReference type="NCBI Taxonomy" id="1008152"/>
    <lineage>
        <taxon>Archaea</taxon>
        <taxon>Methanobacteriati</taxon>
        <taxon>Methanobacteriota</taxon>
        <taxon>Stenosarchaea group</taxon>
        <taxon>Halobacteria</taxon>
        <taxon>Halobacteriales</taxon>
        <taxon>Haladaptataceae</taxon>
        <taxon>Haladaptatus</taxon>
    </lineage>
</organism>
<dbReference type="InterPro" id="IPR011991">
    <property type="entry name" value="ArsR-like_HTH"/>
</dbReference>
<evidence type="ECO:0000256" key="2">
    <source>
        <dbReference type="ARBA" id="ARBA00023125"/>
    </source>
</evidence>
<dbReference type="EMBL" id="BAABKX010000030">
    <property type="protein sequence ID" value="GAA5064999.1"/>
    <property type="molecule type" value="Genomic_DNA"/>
</dbReference>
<comment type="caution">
    <text evidence="5">The sequence shown here is derived from an EMBL/GenBank/DDBJ whole genome shotgun (WGS) entry which is preliminary data.</text>
</comment>
<dbReference type="PRINTS" id="PR00778">
    <property type="entry name" value="HTHARSR"/>
</dbReference>
<dbReference type="Proteomes" id="UP001501729">
    <property type="component" value="Unassembled WGS sequence"/>
</dbReference>
<evidence type="ECO:0000313" key="6">
    <source>
        <dbReference type="Proteomes" id="UP001501729"/>
    </source>
</evidence>
<dbReference type="AlphaFoldDB" id="A0AAV3URF1"/>
<feature type="domain" description="HTH arsR-type" evidence="4">
    <location>
        <begin position="28"/>
        <end position="124"/>
    </location>
</feature>
<keyword evidence="3" id="KW-0804">Transcription</keyword>
<keyword evidence="6" id="KW-1185">Reference proteome</keyword>
<evidence type="ECO:0000256" key="3">
    <source>
        <dbReference type="ARBA" id="ARBA00023163"/>
    </source>
</evidence>
<sequence>MNGEQSTRSVSDTQQPIEGGCCATEQYLSESELRDDVTLLSATANDTRYEALRLIAASDDGICVCELAPSLGVSQSAVSHALSRLHTDGLVTRRKEGRWRYYETTEPAETLLNALDTIRQTSHE</sequence>
<dbReference type="InterPro" id="IPR036390">
    <property type="entry name" value="WH_DNA-bd_sf"/>
</dbReference>
<dbReference type="PANTHER" id="PTHR43132:SF2">
    <property type="entry name" value="ARSENICAL RESISTANCE OPERON REPRESSOR ARSR-RELATED"/>
    <property type="match status" value="1"/>
</dbReference>
<proteinExistence type="predicted"/>
<evidence type="ECO:0000313" key="5">
    <source>
        <dbReference type="EMBL" id="GAA5064999.1"/>
    </source>
</evidence>
<dbReference type="Gene3D" id="1.10.10.10">
    <property type="entry name" value="Winged helix-like DNA-binding domain superfamily/Winged helix DNA-binding domain"/>
    <property type="match status" value="1"/>
</dbReference>
<dbReference type="SUPFAM" id="SSF46785">
    <property type="entry name" value="Winged helix' DNA-binding domain"/>
    <property type="match status" value="1"/>
</dbReference>
<dbReference type="PROSITE" id="PS50987">
    <property type="entry name" value="HTH_ARSR_2"/>
    <property type="match status" value="1"/>
</dbReference>
<dbReference type="NCBIfam" id="NF033788">
    <property type="entry name" value="HTH_metalloreg"/>
    <property type="match status" value="1"/>
</dbReference>
<dbReference type="RefSeq" id="WP_227779018.1">
    <property type="nucleotide sequence ID" value="NZ_BAABKX010000030.1"/>
</dbReference>
<dbReference type="InterPro" id="IPR051011">
    <property type="entry name" value="Metal_resp_trans_reg"/>
</dbReference>
<dbReference type="Pfam" id="PF01022">
    <property type="entry name" value="HTH_5"/>
    <property type="match status" value="1"/>
</dbReference>
<gene>
    <name evidence="5" type="ORF">GCM10025751_55360</name>
</gene>
<keyword evidence="1" id="KW-0805">Transcription regulation</keyword>
<keyword evidence="2" id="KW-0238">DNA-binding</keyword>
<dbReference type="GeneID" id="68617734"/>
<accession>A0AAV3URF1</accession>
<dbReference type="SMART" id="SM00418">
    <property type="entry name" value="HTH_ARSR"/>
    <property type="match status" value="1"/>
</dbReference>
<dbReference type="CDD" id="cd00090">
    <property type="entry name" value="HTH_ARSR"/>
    <property type="match status" value="1"/>
</dbReference>
<dbReference type="GO" id="GO:0003700">
    <property type="term" value="F:DNA-binding transcription factor activity"/>
    <property type="evidence" value="ECO:0007669"/>
    <property type="project" value="InterPro"/>
</dbReference>
<evidence type="ECO:0000259" key="4">
    <source>
        <dbReference type="PROSITE" id="PS50987"/>
    </source>
</evidence>
<reference evidence="5 6" key="1">
    <citation type="journal article" date="2019" name="Int. J. Syst. Evol. Microbiol.">
        <title>The Global Catalogue of Microorganisms (GCM) 10K type strain sequencing project: providing services to taxonomists for standard genome sequencing and annotation.</title>
        <authorList>
            <consortium name="The Broad Institute Genomics Platform"/>
            <consortium name="The Broad Institute Genome Sequencing Center for Infectious Disease"/>
            <person name="Wu L."/>
            <person name="Ma J."/>
        </authorList>
    </citation>
    <scope>NUCLEOTIDE SEQUENCE [LARGE SCALE GENOMIC DNA]</scope>
    <source>
        <strain evidence="5 6">JCM 17504</strain>
    </source>
</reference>
<dbReference type="PANTHER" id="PTHR43132">
    <property type="entry name" value="ARSENICAL RESISTANCE OPERON REPRESSOR ARSR-RELATED"/>
    <property type="match status" value="1"/>
</dbReference>
<dbReference type="GO" id="GO:0003677">
    <property type="term" value="F:DNA binding"/>
    <property type="evidence" value="ECO:0007669"/>
    <property type="project" value="UniProtKB-KW"/>
</dbReference>
<evidence type="ECO:0000256" key="1">
    <source>
        <dbReference type="ARBA" id="ARBA00023015"/>
    </source>
</evidence>
<dbReference type="InterPro" id="IPR001845">
    <property type="entry name" value="HTH_ArsR_DNA-bd_dom"/>
</dbReference>
<name>A0AAV3URF1_9EURY</name>
<dbReference type="InterPro" id="IPR036388">
    <property type="entry name" value="WH-like_DNA-bd_sf"/>
</dbReference>